<accession>A0A0W0FRX2</accession>
<evidence type="ECO:0000313" key="2">
    <source>
        <dbReference type="EMBL" id="KTB39072.1"/>
    </source>
</evidence>
<feature type="region of interest" description="Disordered" evidence="1">
    <location>
        <begin position="261"/>
        <end position="288"/>
    </location>
</feature>
<reference evidence="2 3" key="1">
    <citation type="submission" date="2015-12" db="EMBL/GenBank/DDBJ databases">
        <title>Draft genome sequence of Moniliophthora roreri, the causal agent of frosty pod rot of cacao.</title>
        <authorList>
            <person name="Aime M.C."/>
            <person name="Diaz-Valderrama J.R."/>
            <person name="Kijpornyongpan T."/>
            <person name="Phillips-Mora W."/>
        </authorList>
    </citation>
    <scope>NUCLEOTIDE SEQUENCE [LARGE SCALE GENOMIC DNA]</scope>
    <source>
        <strain evidence="2 3">MCA 2952</strain>
    </source>
</reference>
<feature type="region of interest" description="Disordered" evidence="1">
    <location>
        <begin position="1"/>
        <end position="46"/>
    </location>
</feature>
<dbReference type="EMBL" id="LATX01001708">
    <property type="protein sequence ID" value="KTB39072.1"/>
    <property type="molecule type" value="Genomic_DNA"/>
</dbReference>
<feature type="compositionally biased region" description="Low complexity" evidence="1">
    <location>
        <begin position="460"/>
        <end position="473"/>
    </location>
</feature>
<organism evidence="2 3">
    <name type="scientific">Moniliophthora roreri</name>
    <name type="common">Frosty pod rot fungus</name>
    <name type="synonym">Monilia roreri</name>
    <dbReference type="NCBI Taxonomy" id="221103"/>
    <lineage>
        <taxon>Eukaryota</taxon>
        <taxon>Fungi</taxon>
        <taxon>Dikarya</taxon>
        <taxon>Basidiomycota</taxon>
        <taxon>Agaricomycotina</taxon>
        <taxon>Agaricomycetes</taxon>
        <taxon>Agaricomycetidae</taxon>
        <taxon>Agaricales</taxon>
        <taxon>Marasmiineae</taxon>
        <taxon>Marasmiaceae</taxon>
        <taxon>Moniliophthora</taxon>
    </lineage>
</organism>
<protein>
    <submittedName>
        <fullName evidence="2">Uncharacterized protein</fullName>
    </submittedName>
</protein>
<evidence type="ECO:0000313" key="3">
    <source>
        <dbReference type="Proteomes" id="UP000054988"/>
    </source>
</evidence>
<evidence type="ECO:0000256" key="1">
    <source>
        <dbReference type="SAM" id="MobiDB-lite"/>
    </source>
</evidence>
<feature type="region of interest" description="Disordered" evidence="1">
    <location>
        <begin position="455"/>
        <end position="481"/>
    </location>
</feature>
<dbReference type="AlphaFoldDB" id="A0A0W0FRX2"/>
<name>A0A0W0FRX2_MONRR</name>
<sequence length="481" mass="52753">MSALTSAFAIHSTENTRKRKRNVTSEDDASDIYDSNGKTRRVNPKKLGERLGPDLVREMEAYIEPGAAMPNFAIRKELQERYQVDRRHLYDYFHSRGLRVAKEDRHSNLTRSRQAKAAVAAAAAAASASSKDALVSVKMFQKPTKVSRPVFTPVFINTPTSTKVEESCLQQSLNDHHIPTTIVSSPAPSPKSHTSSPEPELCYPPSPKSSPKPHTPNTEPELCYPSSPEPLPSNPNFAGDSLHTDVVSGSGHVSKHLSAQLPFDCGLPPEQSSNATSVESPDDGTLPHPCNQVPEIFCPVAFVQETVDFDYTEWLNLDNDESDSVGILSNSEITSSKPIISLGTDMSPSERQIFYGLVKDALDPVVQEAQVYNGMLKRPLQSPSAPYLDSHTNVHVSTAKSSMYPECPYLASQAVSSPMPMPLPRSSSRWNCHSLHLTRYAHDYSKEATCLGDRPFPIPSSTQQQSYRSSRFRATSAGGGI</sequence>
<feature type="region of interest" description="Disordered" evidence="1">
    <location>
        <begin position="179"/>
        <end position="249"/>
    </location>
</feature>
<proteinExistence type="predicted"/>
<feature type="compositionally biased region" description="Polar residues" evidence="1">
    <location>
        <begin position="270"/>
        <end position="279"/>
    </location>
</feature>
<comment type="caution">
    <text evidence="2">The sequence shown here is derived from an EMBL/GenBank/DDBJ whole genome shotgun (WGS) entry which is preliminary data.</text>
</comment>
<dbReference type="Proteomes" id="UP000054988">
    <property type="component" value="Unassembled WGS sequence"/>
</dbReference>
<feature type="compositionally biased region" description="Pro residues" evidence="1">
    <location>
        <begin position="202"/>
        <end position="214"/>
    </location>
</feature>
<feature type="compositionally biased region" description="Polar residues" evidence="1">
    <location>
        <begin position="181"/>
        <end position="197"/>
    </location>
</feature>
<dbReference type="eggNOG" id="ENOG502SVMC">
    <property type="taxonomic scope" value="Eukaryota"/>
</dbReference>
<gene>
    <name evidence="2" type="ORF">WG66_8330</name>
</gene>